<protein>
    <submittedName>
        <fullName evidence="1">Uncharacterized protein</fullName>
    </submittedName>
</protein>
<evidence type="ECO:0000313" key="2">
    <source>
        <dbReference type="Proteomes" id="UP000276133"/>
    </source>
</evidence>
<comment type="caution">
    <text evidence="1">The sequence shown here is derived from an EMBL/GenBank/DDBJ whole genome shotgun (WGS) entry which is preliminary data.</text>
</comment>
<name>A0A3M7RAE0_BRAPC</name>
<gene>
    <name evidence="1" type="ORF">BpHYR1_054588</name>
</gene>
<sequence length="99" mass="12154">MDLFKFNVRKLSFMLTYIQKEKKFNKEQFPHRKTEKYKIKVQFIQEDIASQQKNKKFSSKQAVTILKHLIKMLIRIRINIEFFYPGKNKIICLNFFFNI</sequence>
<evidence type="ECO:0000313" key="1">
    <source>
        <dbReference type="EMBL" id="RNA20506.1"/>
    </source>
</evidence>
<reference evidence="1 2" key="1">
    <citation type="journal article" date="2018" name="Sci. Rep.">
        <title>Genomic signatures of local adaptation to the degree of environmental predictability in rotifers.</title>
        <authorList>
            <person name="Franch-Gras L."/>
            <person name="Hahn C."/>
            <person name="Garcia-Roger E.M."/>
            <person name="Carmona M.J."/>
            <person name="Serra M."/>
            <person name="Gomez A."/>
        </authorList>
    </citation>
    <scope>NUCLEOTIDE SEQUENCE [LARGE SCALE GENOMIC DNA]</scope>
    <source>
        <strain evidence="1">HYR1</strain>
    </source>
</reference>
<organism evidence="1 2">
    <name type="scientific">Brachionus plicatilis</name>
    <name type="common">Marine rotifer</name>
    <name type="synonym">Brachionus muelleri</name>
    <dbReference type="NCBI Taxonomy" id="10195"/>
    <lineage>
        <taxon>Eukaryota</taxon>
        <taxon>Metazoa</taxon>
        <taxon>Spiralia</taxon>
        <taxon>Gnathifera</taxon>
        <taxon>Rotifera</taxon>
        <taxon>Eurotatoria</taxon>
        <taxon>Monogononta</taxon>
        <taxon>Pseudotrocha</taxon>
        <taxon>Ploima</taxon>
        <taxon>Brachionidae</taxon>
        <taxon>Brachionus</taxon>
    </lineage>
</organism>
<dbReference type="Proteomes" id="UP000276133">
    <property type="component" value="Unassembled WGS sequence"/>
</dbReference>
<keyword evidence="2" id="KW-1185">Reference proteome</keyword>
<dbReference type="AlphaFoldDB" id="A0A3M7RAE0"/>
<dbReference type="EMBL" id="REGN01003835">
    <property type="protein sequence ID" value="RNA20506.1"/>
    <property type="molecule type" value="Genomic_DNA"/>
</dbReference>
<accession>A0A3M7RAE0</accession>
<proteinExistence type="predicted"/>